<gene>
    <name evidence="2 3 4 5 6 7" type="primary">LOC107272648</name>
</gene>
<accession>A0AAJ7CB76</accession>
<evidence type="ECO:0000313" key="6">
    <source>
        <dbReference type="RefSeq" id="XP_015605488.1"/>
    </source>
</evidence>
<dbReference type="AlphaFoldDB" id="A0AAJ7CB76"/>
<reference evidence="2 3" key="1">
    <citation type="submission" date="2025-04" db="UniProtKB">
        <authorList>
            <consortium name="RefSeq"/>
        </authorList>
    </citation>
    <scope>IDENTIFICATION</scope>
</reference>
<dbReference type="GeneID" id="107272648"/>
<dbReference type="Pfam" id="PF05705">
    <property type="entry name" value="DUF829"/>
    <property type="match status" value="1"/>
</dbReference>
<proteinExistence type="predicted"/>
<sequence length="318" mass="37093">MMITRIATSLMGKSQIRQHFRPQLLAKKQNLYAHVAACRFISAHHITKNIELISQDNQVKINNNVVQNLNSPQDRPLLVLLCWMMSKRKHMMKYASFYMEQGFDVVMVSISPWQLIWPVKGSRLVALDLLKFLEQNKGYEQILLHGFSVGGYMWGEVLDFIHMDRKKYDNVIDRIVGHIWDSAVDVAELQIGVGRAVFPNNVMLQTALQKYLDYHMKTFYKQATQYYIRSSQLYHTNLVRSPALFLVSKTDPVGTVESNMRVRNSWDSLGVETYVKIFEGSSHVGHFQKHPKEYIAELYKFLDRLHLIQDEEKVRARL</sequence>
<keyword evidence="2 3" id="KW-0812">Transmembrane</keyword>
<evidence type="ECO:0000313" key="4">
    <source>
        <dbReference type="RefSeq" id="XP_015605486.1"/>
    </source>
</evidence>
<dbReference type="RefSeq" id="XP_015605487.1">
    <property type="nucleotide sequence ID" value="XM_015750001.2"/>
</dbReference>
<evidence type="ECO:0000313" key="1">
    <source>
        <dbReference type="Proteomes" id="UP000694920"/>
    </source>
</evidence>
<evidence type="ECO:0000313" key="5">
    <source>
        <dbReference type="RefSeq" id="XP_015605487.1"/>
    </source>
</evidence>
<organism evidence="1 2">
    <name type="scientific">Cephus cinctus</name>
    <name type="common">Wheat stem sawfly</name>
    <dbReference type="NCBI Taxonomy" id="211228"/>
    <lineage>
        <taxon>Eukaryota</taxon>
        <taxon>Metazoa</taxon>
        <taxon>Ecdysozoa</taxon>
        <taxon>Arthropoda</taxon>
        <taxon>Hexapoda</taxon>
        <taxon>Insecta</taxon>
        <taxon>Pterygota</taxon>
        <taxon>Neoptera</taxon>
        <taxon>Endopterygota</taxon>
        <taxon>Hymenoptera</taxon>
        <taxon>Cephoidea</taxon>
        <taxon>Cephidae</taxon>
        <taxon>Cephus</taxon>
    </lineage>
</organism>
<keyword evidence="1" id="KW-1185">Reference proteome</keyword>
<dbReference type="GO" id="GO:0017171">
    <property type="term" value="F:serine hydrolase activity"/>
    <property type="evidence" value="ECO:0007669"/>
    <property type="project" value="TreeGrafter"/>
</dbReference>
<evidence type="ECO:0000313" key="7">
    <source>
        <dbReference type="RefSeq" id="XP_024945657.1"/>
    </source>
</evidence>
<dbReference type="KEGG" id="ccin:107272648"/>
<evidence type="ECO:0000313" key="2">
    <source>
        <dbReference type="RefSeq" id="XP_015605484.1"/>
    </source>
</evidence>
<dbReference type="PANTHER" id="PTHR20908">
    <property type="entry name" value="LD15586P"/>
    <property type="match status" value="1"/>
</dbReference>
<dbReference type="Gene3D" id="3.40.50.1820">
    <property type="entry name" value="alpha/beta hydrolase"/>
    <property type="match status" value="1"/>
</dbReference>
<dbReference type="RefSeq" id="XP_024945657.1">
    <property type="nucleotide sequence ID" value="XM_025089889.1"/>
</dbReference>
<dbReference type="SUPFAM" id="SSF53474">
    <property type="entry name" value="alpha/beta-Hydrolases"/>
    <property type="match status" value="1"/>
</dbReference>
<dbReference type="RefSeq" id="XP_015605484.1">
    <property type="nucleotide sequence ID" value="XM_015749998.1"/>
</dbReference>
<name>A0AAJ7CB76_CEPCN</name>
<evidence type="ECO:0000313" key="3">
    <source>
        <dbReference type="RefSeq" id="XP_015605485.1"/>
    </source>
</evidence>
<dbReference type="RefSeq" id="XP_015605485.1">
    <property type="nucleotide sequence ID" value="XM_015749999.2"/>
</dbReference>
<dbReference type="PANTHER" id="PTHR20908:SF1">
    <property type="entry name" value="LD15586P"/>
    <property type="match status" value="1"/>
</dbReference>
<dbReference type="RefSeq" id="XP_015605488.1">
    <property type="nucleotide sequence ID" value="XM_015750002.2"/>
</dbReference>
<dbReference type="RefSeq" id="XP_015605486.1">
    <property type="nucleotide sequence ID" value="XM_015750000.2"/>
</dbReference>
<dbReference type="InterPro" id="IPR029058">
    <property type="entry name" value="AB_hydrolase_fold"/>
</dbReference>
<dbReference type="InterPro" id="IPR008547">
    <property type="entry name" value="DUF829_TMEM53"/>
</dbReference>
<dbReference type="Proteomes" id="UP000694920">
    <property type="component" value="Unplaced"/>
</dbReference>
<protein>
    <submittedName>
        <fullName evidence="2 3">Transmembrane protein 53</fullName>
    </submittedName>
</protein>
<keyword evidence="2 3" id="KW-0472">Membrane</keyword>